<evidence type="ECO:0000256" key="4">
    <source>
        <dbReference type="ARBA" id="ARBA00022801"/>
    </source>
</evidence>
<dbReference type="GO" id="GO:0009318">
    <property type="term" value="C:exodeoxyribonuclease VII complex"/>
    <property type="evidence" value="ECO:0007669"/>
    <property type="project" value="UniProtKB-UniRule"/>
</dbReference>
<keyword evidence="2 6" id="KW-0963">Cytoplasm</keyword>
<dbReference type="Proteomes" id="UP000199531">
    <property type="component" value="Unassembled WGS sequence"/>
</dbReference>
<keyword evidence="3 6" id="KW-0540">Nuclease</keyword>
<comment type="similarity">
    <text evidence="1 6">Belongs to the XseB family.</text>
</comment>
<evidence type="ECO:0000313" key="7">
    <source>
        <dbReference type="EMBL" id="SEN34844.1"/>
    </source>
</evidence>
<proteinExistence type="inferred from homology"/>
<dbReference type="GO" id="GO:0006308">
    <property type="term" value="P:DNA catabolic process"/>
    <property type="evidence" value="ECO:0007669"/>
    <property type="project" value="UniProtKB-UniRule"/>
</dbReference>
<evidence type="ECO:0000256" key="3">
    <source>
        <dbReference type="ARBA" id="ARBA00022722"/>
    </source>
</evidence>
<comment type="catalytic activity">
    <reaction evidence="6">
        <text>Exonucleolytic cleavage in either 5'- to 3'- or 3'- to 5'-direction to yield nucleoside 5'-phosphates.</text>
        <dbReference type="EC" id="3.1.11.6"/>
    </reaction>
</comment>
<comment type="subunit">
    <text evidence="6">Heterooligomer composed of large and small subunits.</text>
</comment>
<comment type="subcellular location">
    <subcellularLocation>
        <location evidence="6">Cytoplasm</location>
    </subcellularLocation>
</comment>
<dbReference type="OrthoDB" id="287668at2"/>
<dbReference type="InterPro" id="IPR003761">
    <property type="entry name" value="Exonuc_VII_S"/>
</dbReference>
<organism evidence="7 8">
    <name type="scientific">Brachymonas denitrificans DSM 15123</name>
    <dbReference type="NCBI Taxonomy" id="1121117"/>
    <lineage>
        <taxon>Bacteria</taxon>
        <taxon>Pseudomonadati</taxon>
        <taxon>Pseudomonadota</taxon>
        <taxon>Betaproteobacteria</taxon>
        <taxon>Burkholderiales</taxon>
        <taxon>Comamonadaceae</taxon>
        <taxon>Brachymonas</taxon>
    </lineage>
</organism>
<gene>
    <name evidence="6" type="primary">xseB</name>
    <name evidence="7" type="ORF">SAMN02745977_01173</name>
</gene>
<keyword evidence="8" id="KW-1185">Reference proteome</keyword>
<keyword evidence="5 6" id="KW-0269">Exonuclease</keyword>
<evidence type="ECO:0000256" key="1">
    <source>
        <dbReference type="ARBA" id="ARBA00009998"/>
    </source>
</evidence>
<dbReference type="AlphaFoldDB" id="A0A1H8FTI4"/>
<reference evidence="7 8" key="1">
    <citation type="submission" date="2016-10" db="EMBL/GenBank/DDBJ databases">
        <authorList>
            <person name="de Groot N.N."/>
        </authorList>
    </citation>
    <scope>NUCLEOTIDE SEQUENCE [LARGE SCALE GENOMIC DNA]</scope>
    <source>
        <strain evidence="7 8">DSM 15123</strain>
    </source>
</reference>
<dbReference type="STRING" id="1121117.SAMN02745977_01173"/>
<accession>A0A1H8FTI4</accession>
<protein>
    <recommendedName>
        <fullName evidence="6">Exodeoxyribonuclease 7 small subunit</fullName>
        <ecNumber evidence="6">3.1.11.6</ecNumber>
    </recommendedName>
    <alternativeName>
        <fullName evidence="6">Exodeoxyribonuclease VII small subunit</fullName>
        <shortName evidence="6">Exonuclease VII small subunit</shortName>
    </alternativeName>
</protein>
<dbReference type="HAMAP" id="MF_00337">
    <property type="entry name" value="Exonuc_7_S"/>
    <property type="match status" value="1"/>
</dbReference>
<dbReference type="PANTHER" id="PTHR34137:SF1">
    <property type="entry name" value="EXODEOXYRIBONUCLEASE 7 SMALL SUBUNIT"/>
    <property type="match status" value="1"/>
</dbReference>
<dbReference type="GO" id="GO:0008855">
    <property type="term" value="F:exodeoxyribonuclease VII activity"/>
    <property type="evidence" value="ECO:0007669"/>
    <property type="project" value="UniProtKB-UniRule"/>
</dbReference>
<dbReference type="SUPFAM" id="SSF116842">
    <property type="entry name" value="XseB-like"/>
    <property type="match status" value="1"/>
</dbReference>
<evidence type="ECO:0000256" key="5">
    <source>
        <dbReference type="ARBA" id="ARBA00022839"/>
    </source>
</evidence>
<keyword evidence="4 6" id="KW-0378">Hydrolase</keyword>
<evidence type="ECO:0000256" key="2">
    <source>
        <dbReference type="ARBA" id="ARBA00022490"/>
    </source>
</evidence>
<evidence type="ECO:0000313" key="8">
    <source>
        <dbReference type="Proteomes" id="UP000199531"/>
    </source>
</evidence>
<sequence>MSSLPPSSTTPLPDTYEEALSELEDLVQTLESGQTPLDELLASYQRGAALLAFCKQKLTAVEDQIRVLESGSQGIGTRALEDDNA</sequence>
<dbReference type="Gene3D" id="1.10.287.1040">
    <property type="entry name" value="Exonuclease VII, small subunit"/>
    <property type="match status" value="1"/>
</dbReference>
<dbReference type="NCBIfam" id="TIGR01280">
    <property type="entry name" value="xseB"/>
    <property type="match status" value="1"/>
</dbReference>
<dbReference type="EMBL" id="FOCW01000001">
    <property type="protein sequence ID" value="SEN34844.1"/>
    <property type="molecule type" value="Genomic_DNA"/>
</dbReference>
<comment type="function">
    <text evidence="6">Bidirectionally degrades single-stranded DNA into large acid-insoluble oligonucleotides, which are then degraded further into small acid-soluble oligonucleotides.</text>
</comment>
<dbReference type="RefSeq" id="WP_091814965.1">
    <property type="nucleotide sequence ID" value="NZ_FOCW01000001.1"/>
</dbReference>
<name>A0A1H8FTI4_9BURK</name>
<dbReference type="EC" id="3.1.11.6" evidence="6"/>
<dbReference type="Pfam" id="PF02609">
    <property type="entry name" value="Exonuc_VII_S"/>
    <property type="match status" value="1"/>
</dbReference>
<dbReference type="InterPro" id="IPR037004">
    <property type="entry name" value="Exonuc_VII_ssu_sf"/>
</dbReference>
<dbReference type="PANTHER" id="PTHR34137">
    <property type="entry name" value="EXODEOXYRIBONUCLEASE 7 SMALL SUBUNIT"/>
    <property type="match status" value="1"/>
</dbReference>
<dbReference type="GO" id="GO:0005829">
    <property type="term" value="C:cytosol"/>
    <property type="evidence" value="ECO:0007669"/>
    <property type="project" value="TreeGrafter"/>
</dbReference>
<evidence type="ECO:0000256" key="6">
    <source>
        <dbReference type="HAMAP-Rule" id="MF_00337"/>
    </source>
</evidence>